<name>A0ABW7UD97_9ACTN</name>
<evidence type="ECO:0000259" key="6">
    <source>
        <dbReference type="PROSITE" id="PS50977"/>
    </source>
</evidence>
<dbReference type="EMBL" id="JBIRUI010000015">
    <property type="protein sequence ID" value="MFI1717632.1"/>
    <property type="molecule type" value="Genomic_DNA"/>
</dbReference>
<evidence type="ECO:0000313" key="8">
    <source>
        <dbReference type="Proteomes" id="UP001611339"/>
    </source>
</evidence>
<proteinExistence type="predicted"/>
<dbReference type="Gene3D" id="1.10.357.10">
    <property type="entry name" value="Tetracycline Repressor, domain 2"/>
    <property type="match status" value="1"/>
</dbReference>
<evidence type="ECO:0000256" key="4">
    <source>
        <dbReference type="PROSITE-ProRule" id="PRU00335"/>
    </source>
</evidence>
<feature type="compositionally biased region" description="Low complexity" evidence="5">
    <location>
        <begin position="1"/>
        <end position="15"/>
    </location>
</feature>
<protein>
    <submittedName>
        <fullName evidence="7">TetR/AcrR family transcriptional regulator</fullName>
    </submittedName>
</protein>
<feature type="DNA-binding region" description="H-T-H motif" evidence="4">
    <location>
        <begin position="46"/>
        <end position="65"/>
    </location>
</feature>
<dbReference type="InterPro" id="IPR036271">
    <property type="entry name" value="Tet_transcr_reg_TetR-rel_C_sf"/>
</dbReference>
<evidence type="ECO:0000256" key="5">
    <source>
        <dbReference type="SAM" id="MobiDB-lite"/>
    </source>
</evidence>
<dbReference type="InterPro" id="IPR050109">
    <property type="entry name" value="HTH-type_TetR-like_transc_reg"/>
</dbReference>
<dbReference type="SUPFAM" id="SSF46689">
    <property type="entry name" value="Homeodomain-like"/>
    <property type="match status" value="1"/>
</dbReference>
<dbReference type="Pfam" id="PF00440">
    <property type="entry name" value="TetR_N"/>
    <property type="match status" value="1"/>
</dbReference>
<organism evidence="7 8">
    <name type="scientific">Streptomyces litmocidini</name>
    <dbReference type="NCBI Taxonomy" id="67318"/>
    <lineage>
        <taxon>Bacteria</taxon>
        <taxon>Bacillati</taxon>
        <taxon>Actinomycetota</taxon>
        <taxon>Actinomycetes</taxon>
        <taxon>Kitasatosporales</taxon>
        <taxon>Streptomycetaceae</taxon>
        <taxon>Streptomyces</taxon>
    </lineage>
</organism>
<reference evidence="7 8" key="1">
    <citation type="submission" date="2024-10" db="EMBL/GenBank/DDBJ databases">
        <title>The Natural Products Discovery Center: Release of the First 8490 Sequenced Strains for Exploring Actinobacteria Biosynthetic Diversity.</title>
        <authorList>
            <person name="Kalkreuter E."/>
            <person name="Kautsar S.A."/>
            <person name="Yang D."/>
            <person name="Bader C.D."/>
            <person name="Teijaro C.N."/>
            <person name="Fluegel L."/>
            <person name="Davis C.M."/>
            <person name="Simpson J.R."/>
            <person name="Lauterbach L."/>
            <person name="Steele A.D."/>
            <person name="Gui C."/>
            <person name="Meng S."/>
            <person name="Li G."/>
            <person name="Viehrig K."/>
            <person name="Ye F."/>
            <person name="Su P."/>
            <person name="Kiefer A.F."/>
            <person name="Nichols A."/>
            <person name="Cepeda A.J."/>
            <person name="Yan W."/>
            <person name="Fan B."/>
            <person name="Jiang Y."/>
            <person name="Adhikari A."/>
            <person name="Zheng C.-J."/>
            <person name="Schuster L."/>
            <person name="Cowan T.M."/>
            <person name="Smanski M.J."/>
            <person name="Chevrette M.G."/>
            <person name="De Carvalho L.P.S."/>
            <person name="Shen B."/>
        </authorList>
    </citation>
    <scope>NUCLEOTIDE SEQUENCE [LARGE SCALE GENOMIC DNA]</scope>
    <source>
        <strain evidence="7 8">NPDC020602</strain>
    </source>
</reference>
<evidence type="ECO:0000256" key="3">
    <source>
        <dbReference type="ARBA" id="ARBA00023163"/>
    </source>
</evidence>
<dbReference type="Gene3D" id="1.10.10.60">
    <property type="entry name" value="Homeodomain-like"/>
    <property type="match status" value="1"/>
</dbReference>
<dbReference type="SUPFAM" id="SSF48498">
    <property type="entry name" value="Tetracyclin repressor-like, C-terminal domain"/>
    <property type="match status" value="1"/>
</dbReference>
<keyword evidence="3" id="KW-0804">Transcription</keyword>
<dbReference type="InterPro" id="IPR009057">
    <property type="entry name" value="Homeodomain-like_sf"/>
</dbReference>
<dbReference type="InterPro" id="IPR001647">
    <property type="entry name" value="HTH_TetR"/>
</dbReference>
<gene>
    <name evidence="7" type="ORF">ACH407_29255</name>
</gene>
<feature type="region of interest" description="Disordered" evidence="5">
    <location>
        <begin position="1"/>
        <end position="23"/>
    </location>
</feature>
<sequence length="242" mass="26739">MAKKTVASAASTAARPGRRERRDVRREAAVEAAFSLAEREGVAGLSMRRLGQELDVDAAGLYRLFRDKDELLLAMAERTIAMILDDLGEVAEDEPWQDTLRRIAEGTWQVQTRHPAVTILTFARTTGGPAEQRMVELILSAFARSGLAPDQAVLHYRTYVDTALGLCAHSAALNSLDPDVREKDETTWTRIYARLPEAAHPVTRSHIDELTRVTQKAIYDTAVEAVLAATERAGTERRNVSS</sequence>
<evidence type="ECO:0000256" key="2">
    <source>
        <dbReference type="ARBA" id="ARBA00023125"/>
    </source>
</evidence>
<keyword evidence="8" id="KW-1185">Reference proteome</keyword>
<dbReference type="InterPro" id="IPR004111">
    <property type="entry name" value="Repressor_TetR_C"/>
</dbReference>
<dbReference type="RefSeq" id="WP_398712058.1">
    <property type="nucleotide sequence ID" value="NZ_JBIRUI010000015.1"/>
</dbReference>
<dbReference type="PANTHER" id="PTHR30055:SF151">
    <property type="entry name" value="TRANSCRIPTIONAL REGULATORY PROTEIN"/>
    <property type="match status" value="1"/>
</dbReference>
<accession>A0ABW7UD97</accession>
<keyword evidence="2 4" id="KW-0238">DNA-binding</keyword>
<evidence type="ECO:0000256" key="1">
    <source>
        <dbReference type="ARBA" id="ARBA00023015"/>
    </source>
</evidence>
<dbReference type="Proteomes" id="UP001611339">
    <property type="component" value="Unassembled WGS sequence"/>
</dbReference>
<dbReference type="PROSITE" id="PS50977">
    <property type="entry name" value="HTH_TETR_2"/>
    <property type="match status" value="1"/>
</dbReference>
<dbReference type="Pfam" id="PF02909">
    <property type="entry name" value="TetR_C_1"/>
    <property type="match status" value="1"/>
</dbReference>
<comment type="caution">
    <text evidence="7">The sequence shown here is derived from an EMBL/GenBank/DDBJ whole genome shotgun (WGS) entry which is preliminary data.</text>
</comment>
<feature type="domain" description="HTH tetR-type" evidence="6">
    <location>
        <begin position="23"/>
        <end position="83"/>
    </location>
</feature>
<evidence type="ECO:0000313" key="7">
    <source>
        <dbReference type="EMBL" id="MFI1717632.1"/>
    </source>
</evidence>
<keyword evidence="1" id="KW-0805">Transcription regulation</keyword>
<dbReference type="PANTHER" id="PTHR30055">
    <property type="entry name" value="HTH-TYPE TRANSCRIPTIONAL REGULATOR RUTR"/>
    <property type="match status" value="1"/>
</dbReference>